<proteinExistence type="inferred from homology"/>
<evidence type="ECO:0000256" key="5">
    <source>
        <dbReference type="ARBA" id="ARBA00023002"/>
    </source>
</evidence>
<dbReference type="InterPro" id="IPR002880">
    <property type="entry name" value="Pyrv_Fd/Flavodoxin_OxRdtase_N"/>
</dbReference>
<dbReference type="Pfam" id="PF02775">
    <property type="entry name" value="TPP_enzyme_C"/>
    <property type="match status" value="1"/>
</dbReference>
<feature type="domain" description="Pyruvate flavodoxin/ferredoxin oxidoreductase pyrimidine binding" evidence="9">
    <location>
        <begin position="35"/>
        <end position="260"/>
    </location>
</feature>
<keyword evidence="3" id="KW-0004">4Fe-4S</keyword>
<name>A0A2U3D6I9_SULT2</name>
<keyword evidence="12" id="KW-0670">Pyruvate</keyword>
<evidence type="ECO:0000256" key="7">
    <source>
        <dbReference type="ARBA" id="ARBA00023014"/>
    </source>
</evidence>
<evidence type="ECO:0000256" key="4">
    <source>
        <dbReference type="ARBA" id="ARBA00022982"/>
    </source>
</evidence>
<accession>A0A2U3D6I9</accession>
<gene>
    <name evidence="12" type="ORF">BM613_11235</name>
</gene>
<dbReference type="Gene3D" id="3.40.50.920">
    <property type="match status" value="1"/>
</dbReference>
<evidence type="ECO:0000259" key="9">
    <source>
        <dbReference type="Pfam" id="PF01855"/>
    </source>
</evidence>
<evidence type="ECO:0000256" key="8">
    <source>
        <dbReference type="SAM" id="MobiDB-lite"/>
    </source>
</evidence>
<keyword evidence="2" id="KW-0813">Transport</keyword>
<keyword evidence="13" id="KW-1185">Reference proteome</keyword>
<reference evidence="12 13" key="1">
    <citation type="submission" date="2016-11" db="EMBL/GenBank/DDBJ databases">
        <title>Comparative genomics of Acidibacillus ferroxidans species.</title>
        <authorList>
            <person name="Oliveira G."/>
            <person name="Nunes G."/>
            <person name="Oliveira R."/>
            <person name="Araujo F."/>
            <person name="Salim A."/>
            <person name="Scholte L."/>
            <person name="Morais D."/>
            <person name="Nancucheo I."/>
            <person name="Johnson D.B."/>
            <person name="Grail B."/>
            <person name="Bittencourt J."/>
            <person name="Valadares R."/>
        </authorList>
    </citation>
    <scope>NUCLEOTIDE SEQUENCE [LARGE SCALE GENOMIC DNA]</scope>
    <source>
        <strain evidence="12 13">Y002</strain>
    </source>
</reference>
<dbReference type="SUPFAM" id="SSF52922">
    <property type="entry name" value="TK C-terminal domain-like"/>
    <property type="match status" value="1"/>
</dbReference>
<evidence type="ECO:0000256" key="3">
    <source>
        <dbReference type="ARBA" id="ARBA00022485"/>
    </source>
</evidence>
<keyword evidence="4" id="KW-0249">Electron transport</keyword>
<dbReference type="InterPro" id="IPR029061">
    <property type="entry name" value="THDP-binding"/>
</dbReference>
<evidence type="ECO:0000256" key="2">
    <source>
        <dbReference type="ARBA" id="ARBA00022448"/>
    </source>
</evidence>
<dbReference type="Pfam" id="PF01855">
    <property type="entry name" value="POR_N"/>
    <property type="match status" value="1"/>
</dbReference>
<dbReference type="PANTHER" id="PTHR32154">
    <property type="entry name" value="PYRUVATE-FLAVODOXIN OXIDOREDUCTASE-RELATED"/>
    <property type="match status" value="1"/>
</dbReference>
<evidence type="ECO:0000256" key="1">
    <source>
        <dbReference type="ARBA" id="ARBA00009032"/>
    </source>
</evidence>
<dbReference type="RefSeq" id="WP_245926369.1">
    <property type="nucleotide sequence ID" value="NZ_MPDK01000023.1"/>
</dbReference>
<dbReference type="InterPro" id="IPR050722">
    <property type="entry name" value="Pyruvate:ferred/Flavod_OxRd"/>
</dbReference>
<dbReference type="InterPro" id="IPR011766">
    <property type="entry name" value="TPP_enzyme_TPP-bd"/>
</dbReference>
<dbReference type="SUPFAM" id="SSF52518">
    <property type="entry name" value="Thiamin diphosphate-binding fold (THDP-binding)"/>
    <property type="match status" value="2"/>
</dbReference>
<dbReference type="Proteomes" id="UP000245380">
    <property type="component" value="Unassembled WGS sequence"/>
</dbReference>
<dbReference type="EMBL" id="MPDK01000023">
    <property type="protein sequence ID" value="PWI56889.1"/>
    <property type="molecule type" value="Genomic_DNA"/>
</dbReference>
<dbReference type="FunFam" id="3.40.50.970:FF:000012">
    <property type="entry name" value="Pyruvate:ferredoxin (Flavodoxin) oxidoreductase"/>
    <property type="match status" value="1"/>
</dbReference>
<keyword evidence="6" id="KW-0408">Iron</keyword>
<feature type="region of interest" description="Disordered" evidence="8">
    <location>
        <begin position="1"/>
        <end position="24"/>
    </location>
</feature>
<dbReference type="Pfam" id="PF17147">
    <property type="entry name" value="PFOR_II"/>
    <property type="match status" value="1"/>
</dbReference>
<feature type="compositionally biased region" description="Basic and acidic residues" evidence="8">
    <location>
        <begin position="1"/>
        <end position="10"/>
    </location>
</feature>
<dbReference type="GO" id="GO:0016491">
    <property type="term" value="F:oxidoreductase activity"/>
    <property type="evidence" value="ECO:0007669"/>
    <property type="project" value="UniProtKB-KW"/>
</dbReference>
<dbReference type="InterPro" id="IPR009014">
    <property type="entry name" value="Transketo_C/PFOR_II"/>
</dbReference>
<evidence type="ECO:0000259" key="11">
    <source>
        <dbReference type="Pfam" id="PF17147"/>
    </source>
</evidence>
<comment type="similarity">
    <text evidence="1">Belongs to the pyruvate:ferredoxin/flavodoxin oxidoreductase family.</text>
</comment>
<dbReference type="GO" id="GO:0006979">
    <property type="term" value="P:response to oxidative stress"/>
    <property type="evidence" value="ECO:0007669"/>
    <property type="project" value="TreeGrafter"/>
</dbReference>
<feature type="domain" description="Thiamine pyrophosphate enzyme TPP-binding" evidence="10">
    <location>
        <begin position="548"/>
        <end position="662"/>
    </location>
</feature>
<dbReference type="CDD" id="cd07034">
    <property type="entry name" value="TPP_PYR_PFOR_IOR-alpha_like"/>
    <property type="match status" value="1"/>
</dbReference>
<dbReference type="GO" id="GO:0030976">
    <property type="term" value="F:thiamine pyrophosphate binding"/>
    <property type="evidence" value="ECO:0007669"/>
    <property type="project" value="InterPro"/>
</dbReference>
<feature type="domain" description="Pyruvate:ferredoxin oxidoreductase core" evidence="11">
    <location>
        <begin position="283"/>
        <end position="386"/>
    </location>
</feature>
<dbReference type="AlphaFoldDB" id="A0A2U3D6I9"/>
<evidence type="ECO:0000256" key="6">
    <source>
        <dbReference type="ARBA" id="ARBA00023004"/>
    </source>
</evidence>
<organism evidence="12 13">
    <name type="scientific">Sulfoacidibacillus thermotolerans</name>
    <name type="common">Acidibacillus sulfuroxidans</name>
    <dbReference type="NCBI Taxonomy" id="1765684"/>
    <lineage>
        <taxon>Bacteria</taxon>
        <taxon>Bacillati</taxon>
        <taxon>Bacillota</taxon>
        <taxon>Bacilli</taxon>
        <taxon>Bacillales</taxon>
        <taxon>Alicyclobacillaceae</taxon>
        <taxon>Sulfoacidibacillus</taxon>
    </lineage>
</organism>
<comment type="caution">
    <text evidence="12">The sequence shown here is derived from an EMBL/GenBank/DDBJ whole genome shotgun (WGS) entry which is preliminary data.</text>
</comment>
<evidence type="ECO:0000313" key="13">
    <source>
        <dbReference type="Proteomes" id="UP000245380"/>
    </source>
</evidence>
<protein>
    <submittedName>
        <fullName evidence="12">Pyruvate synthase</fullName>
    </submittedName>
</protein>
<sequence>MALQEEDVRTRNRSAQRRVDQTTDFRSGNEMAAKAAAQIDYHVMGYFPITPSTEIAEYLDEMKANGEHHIVMIPADGEHGSAGICYGAAAAGGRVFNATSAQGFLYMLEEMPVQSGTRFPMVLNLVTRAVSGPLDIRGDHSDLYYGLNIGWPILLAKDPQAVYDLNLIALRLAEHAEVRLPVIVASDGFFTSHQKRRVQYFTQNADVQAFVGDMPKPPIDALDLEHVVTIGPYMNDPDLINTRYMQSEAMYRAEAVFQTIASEFAQMSGRYYDVVNKYSMDDAEVVVVLLNSAADTAKDTVDHLRAKGIKAGVLTPVLLRPFPKRAIQEALKNAKIVLVGERADAYGGHGANITHEIKSALQEIHANATVLTRIYGLGGRDFYPDDADHFFELCLDALAGKAVRQFDYYGVNPGDPNLAPAERTQSLPKNQTTGFIEVAKDPASGQLKVKAPPLRALTAKANRMAPGHGACPGCGIFPGINTFLKGIEGDVVVLYQTGCAMVTTTGYPFSSHRVTYIHNLFQNGAATLSGIVEMFFERKRRGEIKVHDDVTFLMVTGDGGMDIGMGSAIGTALRDHKMIILEYDNEGYMNTGSQLSYSTPLGHMTSTSGVGKYEHGKTFQHKDTPQIMAATNIPYVFTGVETYPQDLIKKAAKAQWYATHEGMAYGKILISCPLNWKAADDAGHEIVGAAVNSCFFPLYEVEHGITTITYNPEDKNKRIPVSDWLATMGKTKHLLKPENHELLHQFEEEVERRWQRLKAKHENPYL</sequence>
<dbReference type="InterPro" id="IPR033412">
    <property type="entry name" value="PFOR_II"/>
</dbReference>
<dbReference type="GO" id="GO:0051539">
    <property type="term" value="F:4 iron, 4 sulfur cluster binding"/>
    <property type="evidence" value="ECO:0007669"/>
    <property type="project" value="UniProtKB-KW"/>
</dbReference>
<dbReference type="Gene3D" id="3.40.50.970">
    <property type="match status" value="2"/>
</dbReference>
<keyword evidence="5" id="KW-0560">Oxidoreductase</keyword>
<dbReference type="PANTHER" id="PTHR32154:SF0">
    <property type="entry name" value="PYRUVATE-FLAVODOXIN OXIDOREDUCTASE-RELATED"/>
    <property type="match status" value="1"/>
</dbReference>
<evidence type="ECO:0000313" key="12">
    <source>
        <dbReference type="EMBL" id="PWI56889.1"/>
    </source>
</evidence>
<keyword evidence="7" id="KW-0411">Iron-sulfur</keyword>
<keyword evidence="3" id="KW-0479">Metal-binding</keyword>
<evidence type="ECO:0000259" key="10">
    <source>
        <dbReference type="Pfam" id="PF02775"/>
    </source>
</evidence>